<dbReference type="OrthoDB" id="443402at2759"/>
<dbReference type="Gene3D" id="3.30.420.40">
    <property type="match status" value="1"/>
</dbReference>
<evidence type="ECO:0000256" key="2">
    <source>
        <dbReference type="SAM" id="Phobius"/>
    </source>
</evidence>
<protein>
    <submittedName>
        <fullName evidence="3">Uncharacterized protein</fullName>
    </submittedName>
</protein>
<evidence type="ECO:0000313" key="3">
    <source>
        <dbReference type="EMBL" id="KAF2168819.1"/>
    </source>
</evidence>
<keyword evidence="4" id="KW-1185">Reference proteome</keyword>
<feature type="compositionally biased region" description="Polar residues" evidence="1">
    <location>
        <begin position="718"/>
        <end position="741"/>
    </location>
</feature>
<keyword evidence="2" id="KW-0472">Membrane</keyword>
<dbReference type="GeneID" id="54558848"/>
<dbReference type="Proteomes" id="UP000799537">
    <property type="component" value="Unassembled WGS sequence"/>
</dbReference>
<name>A0A6A6CSR6_ZASCE</name>
<keyword evidence="2" id="KW-0812">Transmembrane</keyword>
<gene>
    <name evidence="3" type="ORF">M409DRAFT_20835</name>
</gene>
<keyword evidence="2" id="KW-1133">Transmembrane helix</keyword>
<feature type="region of interest" description="Disordered" evidence="1">
    <location>
        <begin position="445"/>
        <end position="467"/>
    </location>
</feature>
<accession>A0A6A6CSR6</accession>
<dbReference type="InterPro" id="IPR043129">
    <property type="entry name" value="ATPase_NBD"/>
</dbReference>
<dbReference type="PANTHER" id="PTHR14187">
    <property type="entry name" value="ALPHA KINASE/ELONGATION FACTOR 2 KINASE"/>
    <property type="match status" value="1"/>
</dbReference>
<feature type="region of interest" description="Disordered" evidence="1">
    <location>
        <begin position="718"/>
        <end position="769"/>
    </location>
</feature>
<dbReference type="SUPFAM" id="SSF53067">
    <property type="entry name" value="Actin-like ATPase domain"/>
    <property type="match status" value="2"/>
</dbReference>
<dbReference type="AlphaFoldDB" id="A0A6A6CSR6"/>
<dbReference type="EMBL" id="ML993589">
    <property type="protein sequence ID" value="KAF2168819.1"/>
    <property type="molecule type" value="Genomic_DNA"/>
</dbReference>
<reference evidence="3" key="1">
    <citation type="journal article" date="2020" name="Stud. Mycol.">
        <title>101 Dothideomycetes genomes: a test case for predicting lifestyles and emergence of pathogens.</title>
        <authorList>
            <person name="Haridas S."/>
            <person name="Albert R."/>
            <person name="Binder M."/>
            <person name="Bloem J."/>
            <person name="Labutti K."/>
            <person name="Salamov A."/>
            <person name="Andreopoulos B."/>
            <person name="Baker S."/>
            <person name="Barry K."/>
            <person name="Bills G."/>
            <person name="Bluhm B."/>
            <person name="Cannon C."/>
            <person name="Castanera R."/>
            <person name="Culley D."/>
            <person name="Daum C."/>
            <person name="Ezra D."/>
            <person name="Gonzalez J."/>
            <person name="Henrissat B."/>
            <person name="Kuo A."/>
            <person name="Liang C."/>
            <person name="Lipzen A."/>
            <person name="Lutzoni F."/>
            <person name="Magnuson J."/>
            <person name="Mondo S."/>
            <person name="Nolan M."/>
            <person name="Ohm R."/>
            <person name="Pangilinan J."/>
            <person name="Park H.-J."/>
            <person name="Ramirez L."/>
            <person name="Alfaro M."/>
            <person name="Sun H."/>
            <person name="Tritt A."/>
            <person name="Yoshinaga Y."/>
            <person name="Zwiers L.-H."/>
            <person name="Turgeon B."/>
            <person name="Goodwin S."/>
            <person name="Spatafora J."/>
            <person name="Crous P."/>
            <person name="Grigoriev I."/>
        </authorList>
    </citation>
    <scope>NUCLEOTIDE SEQUENCE</scope>
    <source>
        <strain evidence="3">ATCC 36951</strain>
    </source>
</reference>
<sequence length="1029" mass="115758">MGVDFFAIGIDFGATYSGVAFAHSAHPDAIKVITNWKDGNDQEKVPTRIAFDEERSRVYWGHNVPATIDPFTWFKLLLIDQNILSENTRTSPPLSTAREYLRVQNQKPDELVAKYLEQLWNHTLETLTAQFGDEVVGDVFAVCDAGGGTVDLVSYAVLSTNPMNVREFVKPESAISGAVYIDDQFERGLRQTIGRRWKSASVWSRRQVIEKDWEDGIKRNFDGKERDWSVTLPTDMVSAWNSILARRNKKAELFFKNGKVIIKSRHVEEWLQDVVQPVSRVIRHQIYAVHKKQSKIKSILLIGGFGSSKYLYRQLTKEFDSIDVLQSSGSRGWSAVSRGAVIWGLSNKGSGFANNTLVRSRIPRESGEISESQLFNSSRNRHGGGCRIPLARTNWALGAAVDMHDTSEPPKYMLPTSIDPDIPDVTDSDGSSELMEVVVQKIRGPDIPDLTDSDGASERSEAVMEHMSTAPNLADESDSDGAALLAESQSSVGASSTSSAMSVGSVTAALDVINAFVVRSVFCKQDLLSIITPALQSSQDEIWKFEIRICRLIRRYGKALTTETSDPIEAEAARFLRSRRISSRIARQIVEDTSHKVQREGSASRELTIPHVRQDFTDQPVNNPAEQFDINEAHGLDILEDLSERSAASSSGDNDEHHRSGIGNERFQSLENFLPSGSLQYVDLPEKATTALLEVFAASPTYLNIQVTPAGQNLSISSKPVTSSLPTQTNASTGQGPSQGQSTNPTNSNPPSGPGGMNPHQHSSQMKPSIPTPLQLRQVYLCIKKGGIWNTAYHVRPVRTETMPIDREFFSKLKEEYFSARGWLRNWFSMYRYDHSEFFRVREAFLIPKQQKLKASKFRKYDVDSSEPVDMDYPQDQHPEYEFAPDPLAEHSRPPHGPIGPLQFFNYFYRCKDDSWYLFQRQRLFPNRVKADSLKALPKHKRELDMSDDQTVLFWGIYAKENRWAIWVFAYIFLFNVSWILFAILWMFPWGHRADLQNGFVPLGISITSTMGFLALMVASGPDAERPNR</sequence>
<evidence type="ECO:0000313" key="4">
    <source>
        <dbReference type="Proteomes" id="UP000799537"/>
    </source>
</evidence>
<dbReference type="CDD" id="cd10170">
    <property type="entry name" value="ASKHA_NBD_HSP70"/>
    <property type="match status" value="1"/>
</dbReference>
<dbReference type="RefSeq" id="XP_033669708.1">
    <property type="nucleotide sequence ID" value="XM_033805576.1"/>
</dbReference>
<dbReference type="PANTHER" id="PTHR14187:SF5">
    <property type="entry name" value="HEAT SHOCK 70 KDA PROTEIN 12A"/>
    <property type="match status" value="1"/>
</dbReference>
<proteinExistence type="predicted"/>
<organism evidence="3 4">
    <name type="scientific">Zasmidium cellare ATCC 36951</name>
    <dbReference type="NCBI Taxonomy" id="1080233"/>
    <lineage>
        <taxon>Eukaryota</taxon>
        <taxon>Fungi</taxon>
        <taxon>Dikarya</taxon>
        <taxon>Ascomycota</taxon>
        <taxon>Pezizomycotina</taxon>
        <taxon>Dothideomycetes</taxon>
        <taxon>Dothideomycetidae</taxon>
        <taxon>Mycosphaerellales</taxon>
        <taxon>Mycosphaerellaceae</taxon>
        <taxon>Zasmidium</taxon>
    </lineage>
</organism>
<feature type="transmembrane region" description="Helical" evidence="2">
    <location>
        <begin position="964"/>
        <end position="988"/>
    </location>
</feature>
<feature type="transmembrane region" description="Helical" evidence="2">
    <location>
        <begin position="1000"/>
        <end position="1019"/>
    </location>
</feature>
<evidence type="ECO:0000256" key="1">
    <source>
        <dbReference type="SAM" id="MobiDB-lite"/>
    </source>
</evidence>